<comment type="similarity">
    <text evidence="2">Belongs to the mitochondrion-specific ribosomal protein mL40 family.</text>
</comment>
<keyword evidence="10" id="KW-1185">Reference proteome</keyword>
<organism evidence="9 10">
    <name type="scientific">Ramazzottius varieornatus</name>
    <name type="common">Water bear</name>
    <name type="synonym">Tardigrade</name>
    <dbReference type="NCBI Taxonomy" id="947166"/>
    <lineage>
        <taxon>Eukaryota</taxon>
        <taxon>Metazoa</taxon>
        <taxon>Ecdysozoa</taxon>
        <taxon>Tardigrada</taxon>
        <taxon>Eutardigrada</taxon>
        <taxon>Parachela</taxon>
        <taxon>Hypsibioidea</taxon>
        <taxon>Ramazzottiidae</taxon>
        <taxon>Ramazzottius</taxon>
    </lineage>
</organism>
<evidence type="ECO:0000256" key="1">
    <source>
        <dbReference type="ARBA" id="ARBA00004173"/>
    </source>
</evidence>
<dbReference type="GO" id="GO:0005762">
    <property type="term" value="C:mitochondrial large ribosomal subunit"/>
    <property type="evidence" value="ECO:0007669"/>
    <property type="project" value="InterPro"/>
</dbReference>
<evidence type="ECO:0000256" key="7">
    <source>
        <dbReference type="ARBA" id="ARBA00035192"/>
    </source>
</evidence>
<dbReference type="AlphaFoldDB" id="A0A1D1V1L3"/>
<comment type="caution">
    <text evidence="9">The sequence shown here is derived from an EMBL/GenBank/DDBJ whole genome shotgun (WGS) entry which is preliminary data.</text>
</comment>
<keyword evidence="3" id="KW-0809">Transit peptide</keyword>
<gene>
    <name evidence="9" type="primary">RvY_04441-1</name>
    <name evidence="9" type="synonym">RvY_04441.1</name>
    <name evidence="9" type="ORF">RvY_04441</name>
</gene>
<dbReference type="FunFam" id="6.10.250.3440:FF:000001">
    <property type="entry name" value="Mitochondrial ribosomal protein L40"/>
    <property type="match status" value="1"/>
</dbReference>
<dbReference type="InterPro" id="IPR019192">
    <property type="entry name" value="Ribosomal_mL40"/>
</dbReference>
<dbReference type="PANTHER" id="PTHR13359:SF2">
    <property type="entry name" value="LARGE RIBOSOMAL SUBUNIT PROTEIN ML40"/>
    <property type="match status" value="1"/>
</dbReference>
<evidence type="ECO:0000256" key="4">
    <source>
        <dbReference type="ARBA" id="ARBA00022980"/>
    </source>
</evidence>
<reference evidence="9 10" key="1">
    <citation type="journal article" date="2016" name="Nat. Commun.">
        <title>Extremotolerant tardigrade genome and improved radiotolerance of human cultured cells by tardigrade-unique protein.</title>
        <authorList>
            <person name="Hashimoto T."/>
            <person name="Horikawa D.D."/>
            <person name="Saito Y."/>
            <person name="Kuwahara H."/>
            <person name="Kozuka-Hata H."/>
            <person name="Shin-I T."/>
            <person name="Minakuchi Y."/>
            <person name="Ohishi K."/>
            <person name="Motoyama A."/>
            <person name="Aizu T."/>
            <person name="Enomoto A."/>
            <person name="Kondo K."/>
            <person name="Tanaka S."/>
            <person name="Hara Y."/>
            <person name="Koshikawa S."/>
            <person name="Sagara H."/>
            <person name="Miura T."/>
            <person name="Yokobori S."/>
            <person name="Miyagawa K."/>
            <person name="Suzuki Y."/>
            <person name="Kubo T."/>
            <person name="Oyama M."/>
            <person name="Kohara Y."/>
            <person name="Fujiyama A."/>
            <person name="Arakawa K."/>
            <person name="Katayama T."/>
            <person name="Toyoda A."/>
            <person name="Kunieda T."/>
        </authorList>
    </citation>
    <scope>NUCLEOTIDE SEQUENCE [LARGE SCALE GENOMIC DNA]</scope>
    <source>
        <strain evidence="9 10">YOKOZUNA-1</strain>
    </source>
</reference>
<evidence type="ECO:0000256" key="6">
    <source>
        <dbReference type="ARBA" id="ARBA00023274"/>
    </source>
</evidence>
<keyword evidence="5" id="KW-0496">Mitochondrion</keyword>
<dbReference type="PANTHER" id="PTHR13359">
    <property type="entry name" value="39S RIBOSOMAL PROTEIN L40, MITOCHONDRIAL"/>
    <property type="match status" value="1"/>
</dbReference>
<comment type="subcellular location">
    <subcellularLocation>
        <location evidence="1">Mitochondrion</location>
    </subcellularLocation>
</comment>
<accession>A0A1D1V1L3</accession>
<evidence type="ECO:0000313" key="10">
    <source>
        <dbReference type="Proteomes" id="UP000186922"/>
    </source>
</evidence>
<protein>
    <recommendedName>
        <fullName evidence="7">Large ribosomal subunit protein mL40</fullName>
    </recommendedName>
    <alternativeName>
        <fullName evidence="8">39S ribosomal protein L40, mitochondrial</fullName>
    </alternativeName>
</protein>
<dbReference type="InterPro" id="IPR039145">
    <property type="entry name" value="Ribosomal_mL40_metazoa/plant"/>
</dbReference>
<dbReference type="EMBL" id="BDGG01000002">
    <property type="protein sequence ID" value="GAU92348.1"/>
    <property type="molecule type" value="Genomic_DNA"/>
</dbReference>
<evidence type="ECO:0000256" key="3">
    <source>
        <dbReference type="ARBA" id="ARBA00022946"/>
    </source>
</evidence>
<dbReference type="Gene3D" id="6.10.250.3440">
    <property type="match status" value="1"/>
</dbReference>
<dbReference type="STRING" id="947166.A0A1D1V1L3"/>
<evidence type="ECO:0000256" key="2">
    <source>
        <dbReference type="ARBA" id="ARBA00009360"/>
    </source>
</evidence>
<proteinExistence type="inferred from homology"/>
<dbReference type="OrthoDB" id="5977625at2759"/>
<sequence length="216" mass="24656">MNALRNIFQRLGASGLLLSPRNCPSNLNVATRAAEPAGSTSFHNAATNNFWMTSPLCAEPLKKKKRIDPAVLKAREERKKRRLEKTIRQLAKNAQKLKPIDEMVVSKKLLQEEGLRKRKLQPLGEEEEDRRALLSKSWTRYKGYQYLAEQDKLTTMMLSQQTALRELRAESEDLFQQAVSLEGLSLPFTLKGPVFTPPKPDYVSPDGDYVDISRKW</sequence>
<dbReference type="Pfam" id="PF09812">
    <property type="entry name" value="MRP-L28"/>
    <property type="match status" value="1"/>
</dbReference>
<name>A0A1D1V1L3_RAMVA</name>
<dbReference type="Proteomes" id="UP000186922">
    <property type="component" value="Unassembled WGS sequence"/>
</dbReference>
<keyword evidence="6" id="KW-0687">Ribonucleoprotein</keyword>
<evidence type="ECO:0000256" key="8">
    <source>
        <dbReference type="ARBA" id="ARBA00083752"/>
    </source>
</evidence>
<keyword evidence="4" id="KW-0689">Ribosomal protein</keyword>
<evidence type="ECO:0000313" key="9">
    <source>
        <dbReference type="EMBL" id="GAU92348.1"/>
    </source>
</evidence>
<evidence type="ECO:0000256" key="5">
    <source>
        <dbReference type="ARBA" id="ARBA00023128"/>
    </source>
</evidence>